<feature type="transmembrane region" description="Helical" evidence="1">
    <location>
        <begin position="545"/>
        <end position="564"/>
    </location>
</feature>
<keyword evidence="5" id="KW-1185">Reference proteome</keyword>
<proteinExistence type="predicted"/>
<keyword evidence="1" id="KW-0472">Membrane</keyword>
<evidence type="ECO:0000313" key="4">
    <source>
        <dbReference type="EMBL" id="AFA47051.1"/>
    </source>
</evidence>
<reference evidence="5" key="1">
    <citation type="submission" date="2011-07" db="EMBL/GenBank/DDBJ databases">
        <title>Complete genome sequence of Acetobacterium woodii.</title>
        <authorList>
            <person name="Poehlein A."/>
            <person name="Schmidt S."/>
            <person name="Kaster A.-K."/>
            <person name="Goenrich M."/>
            <person name="Vollmers J."/>
            <person name="Thuermer A."/>
            <person name="Gottschalk G."/>
            <person name="Thauer R.K."/>
            <person name="Daniel R."/>
            <person name="Mueller V."/>
        </authorList>
    </citation>
    <scope>NUCLEOTIDE SEQUENCE [LARGE SCALE GENOMIC DNA]</scope>
    <source>
        <strain evidence="5">ATCC 29683 / DSM 1030 / JCM 2381 / KCTC 1655 / WB1</strain>
    </source>
</reference>
<accession>H6LGB5</accession>
<protein>
    <submittedName>
        <fullName evidence="4">Putative membrane protein</fullName>
    </submittedName>
</protein>
<feature type="transmembrane region" description="Helical" evidence="1">
    <location>
        <begin position="85"/>
        <end position="104"/>
    </location>
</feature>
<keyword evidence="1" id="KW-1133">Transmembrane helix</keyword>
<evidence type="ECO:0000256" key="1">
    <source>
        <dbReference type="SAM" id="Phobius"/>
    </source>
</evidence>
<feature type="transmembrane region" description="Helical" evidence="1">
    <location>
        <begin position="200"/>
        <end position="219"/>
    </location>
</feature>
<dbReference type="Pfam" id="PF24677">
    <property type="entry name" value="DUF7657"/>
    <property type="match status" value="1"/>
</dbReference>
<organism evidence="4 5">
    <name type="scientific">Acetobacterium woodii (strain ATCC 29683 / DSM 1030 / JCM 2381 / KCTC 1655 / WB1)</name>
    <dbReference type="NCBI Taxonomy" id="931626"/>
    <lineage>
        <taxon>Bacteria</taxon>
        <taxon>Bacillati</taxon>
        <taxon>Bacillota</taxon>
        <taxon>Clostridia</taxon>
        <taxon>Eubacteriales</taxon>
        <taxon>Eubacteriaceae</taxon>
        <taxon>Acetobacterium</taxon>
    </lineage>
</organism>
<dbReference type="KEGG" id="awo:Awo_c02420"/>
<dbReference type="AlphaFoldDB" id="H6LGB5"/>
<feature type="domain" description="DUF7654" evidence="2">
    <location>
        <begin position="570"/>
        <end position="715"/>
    </location>
</feature>
<gene>
    <name evidence="4" type="ordered locus">Awo_c02420</name>
</gene>
<feature type="transmembrane region" description="Helical" evidence="1">
    <location>
        <begin position="461"/>
        <end position="480"/>
    </location>
</feature>
<name>H6LGB5_ACEWD</name>
<feature type="transmembrane region" description="Helical" evidence="1">
    <location>
        <begin position="329"/>
        <end position="350"/>
    </location>
</feature>
<dbReference type="Proteomes" id="UP000007177">
    <property type="component" value="Chromosome"/>
</dbReference>
<evidence type="ECO:0000259" key="2">
    <source>
        <dbReference type="Pfam" id="PF24672"/>
    </source>
</evidence>
<feature type="transmembrane region" description="Helical" evidence="1">
    <location>
        <begin position="399"/>
        <end position="418"/>
    </location>
</feature>
<feature type="domain" description="DUF7657" evidence="3">
    <location>
        <begin position="84"/>
        <end position="479"/>
    </location>
</feature>
<feature type="transmembrane region" description="Helical" evidence="1">
    <location>
        <begin position="277"/>
        <end position="295"/>
    </location>
</feature>
<feature type="transmembrane region" description="Helical" evidence="1">
    <location>
        <begin position="492"/>
        <end position="510"/>
    </location>
</feature>
<evidence type="ECO:0000259" key="3">
    <source>
        <dbReference type="Pfam" id="PF24677"/>
    </source>
</evidence>
<evidence type="ECO:0000313" key="5">
    <source>
        <dbReference type="Proteomes" id="UP000007177"/>
    </source>
</evidence>
<dbReference type="InterPro" id="IPR056074">
    <property type="entry name" value="DUF7657"/>
</dbReference>
<sequence>MQNNKWMKIMSLMIIIILPILMELYFLIIETVISPNAIFSVDFYQNFGLIIGSTRFLVLFLVTTLIVLALNYFDRTKIFDYSYRYRYLICAIVLVGLILFEIHGSSIQYWQAFFDGSENFKPIIGISRSVRSDEWAVNTPMMISQYLNQSGAFPYFSDTIRGALTDVFIVYGQPVKNIVELFRPFHWGYLLLSPAKGLSFFWMGRTITLFLVSFEFAMILSRKNKILALAYAVLMTWSPVVQWWFAVNNLVEMLIFGQLAIIMVKLYLTTASYRLRLLYAFVLLICAGGYGLAFYPAWQVPLAYVFLALLVGVVVENRKKVTWSKKDTLILIGVILIFCAAMGYILSLSYDTILSVLGTVYPGKRFETGGGQFFRYFLYPGNLFFPTSRELPFGNVCELAVFFDFFPMGILLALWVLLKEKKRDCLIILFILSYFVLSGFCLIQWPGWLAKITLLSYTQPSRVFLAVGLLNLLMLIRALTLIETEFSKMVKLSISIIVALIMTALSMGVFEGYINIKMAFIVAPLLGLSFYLILSWKKVYFQKLFLVVCVGIVFLSGFLANPVVSGTDVISSQEIIKKISEVTAKSNQLWIVDSEAAAGYPLINIPIMAGAPTINSTNVYPDLERWQLLDPDGSDEEIYNRYAHITINLIGDVEKTSFVLDSADLFTVKLNTSDLKVLAVGYVLSKRNLTELSNEEVKFIPLTSGNGFTIYELEYHES</sequence>
<feature type="transmembrane region" description="Helical" evidence="1">
    <location>
        <begin position="516"/>
        <end position="533"/>
    </location>
</feature>
<feature type="transmembrane region" description="Helical" evidence="1">
    <location>
        <begin position="226"/>
        <end position="245"/>
    </location>
</feature>
<dbReference type="InterPro" id="IPR056071">
    <property type="entry name" value="DUF7654"/>
</dbReference>
<feature type="transmembrane region" description="Helical" evidence="1">
    <location>
        <begin position="12"/>
        <end position="29"/>
    </location>
</feature>
<feature type="transmembrane region" description="Helical" evidence="1">
    <location>
        <begin position="301"/>
        <end position="317"/>
    </location>
</feature>
<dbReference type="STRING" id="931626.Awo_c02420"/>
<keyword evidence="1" id="KW-0812">Transmembrane</keyword>
<feature type="transmembrane region" description="Helical" evidence="1">
    <location>
        <begin position="425"/>
        <end position="449"/>
    </location>
</feature>
<feature type="transmembrane region" description="Helical" evidence="1">
    <location>
        <begin position="251"/>
        <end position="268"/>
    </location>
</feature>
<dbReference type="Pfam" id="PF24672">
    <property type="entry name" value="DUF7654"/>
    <property type="match status" value="1"/>
</dbReference>
<reference evidence="4 5" key="2">
    <citation type="journal article" date="2012" name="PLoS ONE">
        <title>An ancient pathway combining carbon dioxide fixation with the generation and utilization of a sodium ion gradient for ATP synthesis.</title>
        <authorList>
            <person name="Poehlein A."/>
            <person name="Schmidt S."/>
            <person name="Kaster A.K."/>
            <person name="Goenrich M."/>
            <person name="Vollmers J."/>
            <person name="Thurmer A."/>
            <person name="Bertsch J."/>
            <person name="Schuchmann K."/>
            <person name="Voigt B."/>
            <person name="Hecker M."/>
            <person name="Daniel R."/>
            <person name="Thauer R.K."/>
            <person name="Gottschalk G."/>
            <person name="Muller V."/>
        </authorList>
    </citation>
    <scope>NUCLEOTIDE SEQUENCE [LARGE SCALE GENOMIC DNA]</scope>
    <source>
        <strain evidence="5">ATCC 29683 / DSM 1030 / JCM 2381 / KCTC 1655 / WB1</strain>
    </source>
</reference>
<dbReference type="eggNOG" id="ENOG502Z7Q8">
    <property type="taxonomic scope" value="Bacteria"/>
</dbReference>
<feature type="transmembrane region" description="Helical" evidence="1">
    <location>
        <begin position="49"/>
        <end position="73"/>
    </location>
</feature>
<dbReference type="HOGENOM" id="CLU_017192_0_0_9"/>
<dbReference type="EMBL" id="CP002987">
    <property type="protein sequence ID" value="AFA47051.1"/>
    <property type="molecule type" value="Genomic_DNA"/>
</dbReference>